<evidence type="ECO:0000313" key="2">
    <source>
        <dbReference type="EMBL" id="GEP42250.1"/>
    </source>
</evidence>
<sequence length="74" mass="8430">MLEVIAILSVGSLFAYMGLRALRTGVAAIKGYRFQREESYMLFWGVTAMWFSMSFLVFLPFIAGVIHYLLGLEE</sequence>
<dbReference type="EMBL" id="BKAG01000008">
    <property type="protein sequence ID" value="GEP42250.1"/>
    <property type="molecule type" value="Genomic_DNA"/>
</dbReference>
<evidence type="ECO:0000313" key="3">
    <source>
        <dbReference type="Proteomes" id="UP000321577"/>
    </source>
</evidence>
<dbReference type="AlphaFoldDB" id="A0A512M695"/>
<keyword evidence="3" id="KW-1185">Reference proteome</keyword>
<proteinExistence type="predicted"/>
<comment type="caution">
    <text evidence="2">The sequence shown here is derived from an EMBL/GenBank/DDBJ whole genome shotgun (WGS) entry which is preliminary data.</text>
</comment>
<gene>
    <name evidence="2" type="ORF">BGE01nite_15410</name>
</gene>
<accession>A0A512M695</accession>
<dbReference type="RefSeq" id="WP_146849852.1">
    <property type="nucleotide sequence ID" value="NZ_BKAG01000008.1"/>
</dbReference>
<keyword evidence="1" id="KW-0812">Transmembrane</keyword>
<feature type="transmembrane region" description="Helical" evidence="1">
    <location>
        <begin position="43"/>
        <end position="70"/>
    </location>
</feature>
<reference evidence="2 3" key="1">
    <citation type="submission" date="2019-07" db="EMBL/GenBank/DDBJ databases">
        <title>Whole genome shotgun sequence of Brevifollis gellanilyticus NBRC 108608.</title>
        <authorList>
            <person name="Hosoyama A."/>
            <person name="Uohara A."/>
            <person name="Ohji S."/>
            <person name="Ichikawa N."/>
        </authorList>
    </citation>
    <scope>NUCLEOTIDE SEQUENCE [LARGE SCALE GENOMIC DNA]</scope>
    <source>
        <strain evidence="2 3">NBRC 108608</strain>
    </source>
</reference>
<organism evidence="2 3">
    <name type="scientific">Brevifollis gellanilyticus</name>
    <dbReference type="NCBI Taxonomy" id="748831"/>
    <lineage>
        <taxon>Bacteria</taxon>
        <taxon>Pseudomonadati</taxon>
        <taxon>Verrucomicrobiota</taxon>
        <taxon>Verrucomicrobiia</taxon>
        <taxon>Verrucomicrobiales</taxon>
        <taxon>Verrucomicrobiaceae</taxon>
    </lineage>
</organism>
<keyword evidence="1" id="KW-1133">Transmembrane helix</keyword>
<protein>
    <submittedName>
        <fullName evidence="2">Uncharacterized protein</fullName>
    </submittedName>
</protein>
<keyword evidence="1" id="KW-0472">Membrane</keyword>
<name>A0A512M695_9BACT</name>
<dbReference type="Proteomes" id="UP000321577">
    <property type="component" value="Unassembled WGS sequence"/>
</dbReference>
<evidence type="ECO:0000256" key="1">
    <source>
        <dbReference type="SAM" id="Phobius"/>
    </source>
</evidence>